<dbReference type="RefSeq" id="WP_275032455.1">
    <property type="nucleotide sequence ID" value="NZ_CP118615.1"/>
</dbReference>
<feature type="compositionally biased region" description="Basic and acidic residues" evidence="1">
    <location>
        <begin position="71"/>
        <end position="84"/>
    </location>
</feature>
<keyword evidence="2" id="KW-1133">Transmembrane helix</keyword>
<evidence type="ECO:0000313" key="4">
    <source>
        <dbReference type="Proteomes" id="UP001219605"/>
    </source>
</evidence>
<feature type="compositionally biased region" description="Low complexity" evidence="1">
    <location>
        <begin position="11"/>
        <end position="51"/>
    </location>
</feature>
<feature type="transmembrane region" description="Helical" evidence="2">
    <location>
        <begin position="227"/>
        <end position="247"/>
    </location>
</feature>
<protein>
    <submittedName>
        <fullName evidence="3">Uncharacterized protein</fullName>
    </submittedName>
</protein>
<evidence type="ECO:0000313" key="3">
    <source>
        <dbReference type="EMBL" id="WDZ85713.1"/>
    </source>
</evidence>
<feature type="transmembrane region" description="Helical" evidence="2">
    <location>
        <begin position="253"/>
        <end position="271"/>
    </location>
</feature>
<dbReference type="EMBL" id="CP118615">
    <property type="protein sequence ID" value="WDZ85713.1"/>
    <property type="molecule type" value="Genomic_DNA"/>
</dbReference>
<name>A0ABY7ZT94_9ACTN</name>
<sequence length="328" mass="33176">MTPEAGPAGQTTDRTGTTDRSSSTDRTGSTDGSSSTDRTGSTDRSSTTGSRGTPGGSSAPGRDGTTGRGGDMARETGTADREAETAGPRVAPTQRVRSPEPATSDPVTAAWTEYLAAARQLDGVRRGAATAAGEQARSVQAAREELAAVRARLASQQTLLRELGVPAMSLVPSPPEVGAAARSMVAGPAAVLAGLRTARECADEAEGLLAARRTSRPTGWPALRGDLLGYGLLALLVPVLQLVVLGLTGTGAAGVLAALLGLPLAVLAFVVRRPAVARLSRHLQGRDRTGGRPAADGLPDRGRWFGALVCGVPAAVTAAGILLVVLLG</sequence>
<organism evidence="3 4">
    <name type="scientific">Micromonospora cathayae</name>
    <dbReference type="NCBI Taxonomy" id="3028804"/>
    <lineage>
        <taxon>Bacteria</taxon>
        <taxon>Bacillati</taxon>
        <taxon>Actinomycetota</taxon>
        <taxon>Actinomycetes</taxon>
        <taxon>Micromonosporales</taxon>
        <taxon>Micromonosporaceae</taxon>
        <taxon>Micromonospora</taxon>
    </lineage>
</organism>
<keyword evidence="4" id="KW-1185">Reference proteome</keyword>
<evidence type="ECO:0000256" key="1">
    <source>
        <dbReference type="SAM" id="MobiDB-lite"/>
    </source>
</evidence>
<dbReference type="Proteomes" id="UP001219605">
    <property type="component" value="Chromosome"/>
</dbReference>
<proteinExistence type="predicted"/>
<feature type="transmembrane region" description="Helical" evidence="2">
    <location>
        <begin position="304"/>
        <end position="327"/>
    </location>
</feature>
<keyword evidence="2" id="KW-0472">Membrane</keyword>
<feature type="region of interest" description="Disordered" evidence="1">
    <location>
        <begin position="1"/>
        <end position="107"/>
    </location>
</feature>
<reference evidence="3 4" key="1">
    <citation type="submission" date="2023-02" db="EMBL/GenBank/DDBJ databases">
        <authorList>
            <person name="Mo P."/>
        </authorList>
    </citation>
    <scope>NUCLEOTIDE SEQUENCE [LARGE SCALE GENOMIC DNA]</scope>
    <source>
        <strain evidence="3 4">HUAS 3</strain>
    </source>
</reference>
<keyword evidence="2" id="KW-0812">Transmembrane</keyword>
<evidence type="ECO:0000256" key="2">
    <source>
        <dbReference type="SAM" id="Phobius"/>
    </source>
</evidence>
<accession>A0ABY7ZT94</accession>
<gene>
    <name evidence="3" type="ORF">PVK37_04495</name>
</gene>